<proteinExistence type="predicted"/>
<dbReference type="InterPro" id="IPR032823">
    <property type="entry name" value="BCA_ABC_TP_C"/>
</dbReference>
<dbReference type="InterPro" id="IPR003439">
    <property type="entry name" value="ABC_transporter-like_ATP-bd"/>
</dbReference>
<reference evidence="5" key="1">
    <citation type="submission" date="2022-01" db="EMBL/GenBank/DDBJ databases">
        <title>Genome-Based Taxonomic Classification of the Phylum Actinobacteria.</title>
        <authorList>
            <person name="Gao Y."/>
        </authorList>
    </citation>
    <scope>NUCLEOTIDE SEQUENCE</scope>
    <source>
        <strain evidence="5">KLBMP 8922</strain>
    </source>
</reference>
<comment type="caution">
    <text evidence="5">The sequence shown here is derived from an EMBL/GenBank/DDBJ whole genome shotgun (WGS) entry which is preliminary data.</text>
</comment>
<dbReference type="EMBL" id="JAKFHA010000026">
    <property type="protein sequence ID" value="MCF2531800.1"/>
    <property type="molecule type" value="Genomic_DNA"/>
</dbReference>
<dbReference type="PANTHER" id="PTHR45772">
    <property type="entry name" value="CONSERVED COMPONENT OF ABC TRANSPORTER FOR NATURAL AMINO ACIDS-RELATED"/>
    <property type="match status" value="1"/>
</dbReference>
<dbReference type="GO" id="GO:0005524">
    <property type="term" value="F:ATP binding"/>
    <property type="evidence" value="ECO:0007669"/>
    <property type="project" value="UniProtKB-KW"/>
</dbReference>
<keyword evidence="2" id="KW-0547">Nucleotide-binding</keyword>
<keyword evidence="6" id="KW-1185">Reference proteome</keyword>
<dbReference type="SMART" id="SM00382">
    <property type="entry name" value="AAA"/>
    <property type="match status" value="1"/>
</dbReference>
<protein>
    <submittedName>
        <fullName evidence="5">ATP-binding cassette domain-containing protein</fullName>
    </submittedName>
</protein>
<accession>A0AA41Q6C5</accession>
<evidence type="ECO:0000313" key="6">
    <source>
        <dbReference type="Proteomes" id="UP001165378"/>
    </source>
</evidence>
<evidence type="ECO:0000256" key="2">
    <source>
        <dbReference type="ARBA" id="ARBA00022741"/>
    </source>
</evidence>
<dbReference type="Pfam" id="PF12399">
    <property type="entry name" value="BCA_ABC_TP_C"/>
    <property type="match status" value="1"/>
</dbReference>
<gene>
    <name evidence="5" type="ORF">LZ495_31915</name>
</gene>
<dbReference type="InterPro" id="IPR051120">
    <property type="entry name" value="ABC_AA/LPS_Transport"/>
</dbReference>
<dbReference type="InterPro" id="IPR027417">
    <property type="entry name" value="P-loop_NTPase"/>
</dbReference>
<evidence type="ECO:0000313" key="5">
    <source>
        <dbReference type="EMBL" id="MCF2531800.1"/>
    </source>
</evidence>
<dbReference type="PANTHER" id="PTHR45772:SF9">
    <property type="entry name" value="CONSERVED COMPONENT OF ABC TRANSPORTER FOR NATURAL AMINO ACIDS"/>
    <property type="match status" value="1"/>
</dbReference>
<dbReference type="SUPFAM" id="SSF52540">
    <property type="entry name" value="P-loop containing nucleoside triphosphate hydrolases"/>
    <property type="match status" value="1"/>
</dbReference>
<dbReference type="GO" id="GO:0005886">
    <property type="term" value="C:plasma membrane"/>
    <property type="evidence" value="ECO:0007669"/>
    <property type="project" value="TreeGrafter"/>
</dbReference>
<keyword evidence="3 5" id="KW-0067">ATP-binding</keyword>
<evidence type="ECO:0000256" key="3">
    <source>
        <dbReference type="ARBA" id="ARBA00022840"/>
    </source>
</evidence>
<evidence type="ECO:0000256" key="1">
    <source>
        <dbReference type="ARBA" id="ARBA00022448"/>
    </source>
</evidence>
<feature type="domain" description="ABC transporter" evidence="4">
    <location>
        <begin position="10"/>
        <end position="256"/>
    </location>
</feature>
<dbReference type="AlphaFoldDB" id="A0AA41Q6C5"/>
<dbReference type="PROSITE" id="PS50893">
    <property type="entry name" value="ABC_TRANSPORTER_2"/>
    <property type="match status" value="1"/>
</dbReference>
<organism evidence="5 6">
    <name type="scientific">Yinghuangia soli</name>
    <dbReference type="NCBI Taxonomy" id="2908204"/>
    <lineage>
        <taxon>Bacteria</taxon>
        <taxon>Bacillati</taxon>
        <taxon>Actinomycetota</taxon>
        <taxon>Actinomycetes</taxon>
        <taxon>Kitasatosporales</taxon>
        <taxon>Streptomycetaceae</taxon>
        <taxon>Yinghuangia</taxon>
    </lineage>
</organism>
<dbReference type="GO" id="GO:0016887">
    <property type="term" value="F:ATP hydrolysis activity"/>
    <property type="evidence" value="ECO:0007669"/>
    <property type="project" value="InterPro"/>
</dbReference>
<dbReference type="Gene3D" id="3.40.50.300">
    <property type="entry name" value="P-loop containing nucleotide triphosphate hydrolases"/>
    <property type="match status" value="1"/>
</dbReference>
<dbReference type="RefSeq" id="WP_235056446.1">
    <property type="nucleotide sequence ID" value="NZ_JAKFHA010000026.1"/>
</dbReference>
<keyword evidence="1" id="KW-0813">Transport</keyword>
<sequence length="260" mass="27759">MSETSGRTVLDAADICVSFGGVRAVDHVSVSVAEGQVVGVIGPNGSGKTTLLNALSGVVPASGRLAVEGHRVRLGGPERSRRAGLVRMFQQPQPYRFLTCQENVLIATPDRRARGLGSAWLLRPRMLHIERARWAASLAALDRVGLAAKAQVPAAILTYGEQRLLDVARGISAEPRVLMLDEPSAGLNDTETAQLLVLLRSVAADGVALLVIDHKIDFIDALCDRITVLETGQVVAEGPPAHVWQDRRVMDAYLGTAHDA</sequence>
<dbReference type="Proteomes" id="UP001165378">
    <property type="component" value="Unassembled WGS sequence"/>
</dbReference>
<dbReference type="Pfam" id="PF00005">
    <property type="entry name" value="ABC_tran"/>
    <property type="match status" value="1"/>
</dbReference>
<name>A0AA41Q6C5_9ACTN</name>
<evidence type="ECO:0000259" key="4">
    <source>
        <dbReference type="PROSITE" id="PS50893"/>
    </source>
</evidence>
<dbReference type="InterPro" id="IPR003593">
    <property type="entry name" value="AAA+_ATPase"/>
</dbReference>